<feature type="domain" description="GST N-terminal" evidence="1">
    <location>
        <begin position="5"/>
        <end position="88"/>
    </location>
</feature>
<evidence type="ECO:0000259" key="1">
    <source>
        <dbReference type="PROSITE" id="PS50404"/>
    </source>
</evidence>
<dbReference type="Gene3D" id="3.40.30.10">
    <property type="entry name" value="Glutaredoxin"/>
    <property type="match status" value="1"/>
</dbReference>
<dbReference type="InterPro" id="IPR036282">
    <property type="entry name" value="Glutathione-S-Trfase_C_sf"/>
</dbReference>
<evidence type="ECO:0000313" key="3">
    <source>
        <dbReference type="Proteomes" id="UP001431902"/>
    </source>
</evidence>
<comment type="caution">
    <text evidence="2">The sequence shown here is derived from an EMBL/GenBank/DDBJ whole genome shotgun (WGS) entry which is preliminary data.</text>
</comment>
<protein>
    <submittedName>
        <fullName evidence="2">Glutathione S-transferase</fullName>
    </submittedName>
</protein>
<reference evidence="2" key="1">
    <citation type="submission" date="2023-05" db="EMBL/GenBank/DDBJ databases">
        <title>Limnohabitans sp. strain HM2-2 Genome sequencing and assembly.</title>
        <authorList>
            <person name="Jung Y."/>
        </authorList>
    </citation>
    <scope>NUCLEOTIDE SEQUENCE</scope>
    <source>
        <strain evidence="2">HM2-2</strain>
    </source>
</reference>
<dbReference type="CDD" id="cd03049">
    <property type="entry name" value="GST_N_3"/>
    <property type="match status" value="1"/>
</dbReference>
<dbReference type="Proteomes" id="UP001431902">
    <property type="component" value="Unassembled WGS sequence"/>
</dbReference>
<dbReference type="SUPFAM" id="SSF52833">
    <property type="entry name" value="Thioredoxin-like"/>
    <property type="match status" value="1"/>
</dbReference>
<evidence type="ECO:0000313" key="2">
    <source>
        <dbReference type="EMBL" id="MDI9232418.1"/>
    </source>
</evidence>
<dbReference type="SUPFAM" id="SSF47616">
    <property type="entry name" value="GST C-terminal domain-like"/>
    <property type="match status" value="1"/>
</dbReference>
<sequence length="209" mass="23592">MANTVPMKIFFSPTSPYVRKCMVTAHEVGLVDRLELLPASAHPVTRDQAIIASNPLGKVPTLVSDDGHALYDSRVICEYLNDLGQGRLLAKDGALRWEALTLQSLGDGILDAALLARYETAVRPEALRWTDWIQGKIDAIHTSLRYLEEHPELFQRDFHLGLLTVGCALWYLDLRYPDLAWRQNYPQLARASEPVLQRESMQQTWALPA</sequence>
<keyword evidence="3" id="KW-1185">Reference proteome</keyword>
<dbReference type="PROSITE" id="PS50404">
    <property type="entry name" value="GST_NTER"/>
    <property type="match status" value="1"/>
</dbReference>
<dbReference type="InterPro" id="IPR004045">
    <property type="entry name" value="Glutathione_S-Trfase_N"/>
</dbReference>
<dbReference type="Gene3D" id="1.20.1050.10">
    <property type="match status" value="1"/>
</dbReference>
<accession>A0ABT6X2S9</accession>
<dbReference type="CDD" id="cd03205">
    <property type="entry name" value="GST_C_6"/>
    <property type="match status" value="1"/>
</dbReference>
<dbReference type="InterPro" id="IPR036249">
    <property type="entry name" value="Thioredoxin-like_sf"/>
</dbReference>
<dbReference type="EMBL" id="JASGBH010000001">
    <property type="protein sequence ID" value="MDI9232418.1"/>
    <property type="molecule type" value="Genomic_DNA"/>
</dbReference>
<organism evidence="2 3">
    <name type="scientific">Limnohabitans lacus</name>
    <dbReference type="NCBI Taxonomy" id="3045173"/>
    <lineage>
        <taxon>Bacteria</taxon>
        <taxon>Pseudomonadati</taxon>
        <taxon>Pseudomonadota</taxon>
        <taxon>Betaproteobacteria</taxon>
        <taxon>Burkholderiales</taxon>
        <taxon>Comamonadaceae</taxon>
        <taxon>Limnohabitans</taxon>
    </lineage>
</organism>
<gene>
    <name evidence="2" type="ORF">QLQ16_01050</name>
</gene>
<name>A0ABT6X2S9_9BURK</name>
<proteinExistence type="predicted"/>
<dbReference type="Pfam" id="PF13409">
    <property type="entry name" value="GST_N_2"/>
    <property type="match status" value="1"/>
</dbReference>